<dbReference type="EMBL" id="JBFCZG010000007">
    <property type="protein sequence ID" value="KAL3420123.1"/>
    <property type="molecule type" value="Genomic_DNA"/>
</dbReference>
<dbReference type="Proteomes" id="UP001629113">
    <property type="component" value="Unassembled WGS sequence"/>
</dbReference>
<accession>A0ABR4P9X4</accession>
<reference evidence="2 3" key="1">
    <citation type="submission" date="2024-06" db="EMBL/GenBank/DDBJ databases">
        <title>Complete genome of Phlyctema vagabunda strain 19-DSS-EL-015.</title>
        <authorList>
            <person name="Fiorenzani C."/>
        </authorList>
    </citation>
    <scope>NUCLEOTIDE SEQUENCE [LARGE SCALE GENOMIC DNA]</scope>
    <source>
        <strain evidence="2 3">19-DSS-EL-015</strain>
    </source>
</reference>
<keyword evidence="3" id="KW-1185">Reference proteome</keyword>
<feature type="region of interest" description="Disordered" evidence="1">
    <location>
        <begin position="83"/>
        <end position="117"/>
    </location>
</feature>
<sequence length="117" mass="13425">MVLPPKKLYWELQTHQRLYMNGASNKIHVFSRTDEELKQSVRKLRTLTACFCSQSQHCGAQELHESSNALWPNHAGNAMEMTRTMNAAAKGTERFLNDDEDNKEDEDHDTGRDRSSS</sequence>
<comment type="caution">
    <text evidence="2">The sequence shown here is derived from an EMBL/GenBank/DDBJ whole genome shotgun (WGS) entry which is preliminary data.</text>
</comment>
<gene>
    <name evidence="2" type="ORF">PVAG01_08622</name>
</gene>
<evidence type="ECO:0000313" key="3">
    <source>
        <dbReference type="Proteomes" id="UP001629113"/>
    </source>
</evidence>
<organism evidence="2 3">
    <name type="scientific">Phlyctema vagabunda</name>
    <dbReference type="NCBI Taxonomy" id="108571"/>
    <lineage>
        <taxon>Eukaryota</taxon>
        <taxon>Fungi</taxon>
        <taxon>Dikarya</taxon>
        <taxon>Ascomycota</taxon>
        <taxon>Pezizomycotina</taxon>
        <taxon>Leotiomycetes</taxon>
        <taxon>Helotiales</taxon>
        <taxon>Dermateaceae</taxon>
        <taxon>Phlyctema</taxon>
    </lineage>
</organism>
<feature type="compositionally biased region" description="Acidic residues" evidence="1">
    <location>
        <begin position="98"/>
        <end position="108"/>
    </location>
</feature>
<evidence type="ECO:0000313" key="2">
    <source>
        <dbReference type="EMBL" id="KAL3420123.1"/>
    </source>
</evidence>
<evidence type="ECO:0000256" key="1">
    <source>
        <dbReference type="SAM" id="MobiDB-lite"/>
    </source>
</evidence>
<proteinExistence type="predicted"/>
<name>A0ABR4P9X4_9HELO</name>
<protein>
    <submittedName>
        <fullName evidence="2">Uncharacterized protein</fullName>
    </submittedName>
</protein>